<reference evidence="2 3" key="1">
    <citation type="submission" date="2018-11" db="EMBL/GenBank/DDBJ databases">
        <authorList>
            <consortium name="Pathogen Informatics"/>
        </authorList>
    </citation>
    <scope>NUCLEOTIDE SEQUENCE [LARGE SCALE GENOMIC DNA]</scope>
</reference>
<dbReference type="EMBL" id="UYWX01000860">
    <property type="protein sequence ID" value="VDM19276.1"/>
    <property type="molecule type" value="Genomic_DNA"/>
</dbReference>
<keyword evidence="3" id="KW-1185">Reference proteome</keyword>
<dbReference type="Proteomes" id="UP000274429">
    <property type="component" value="Unassembled WGS sequence"/>
</dbReference>
<dbReference type="OrthoDB" id="5973346at2759"/>
<feature type="transmembrane region" description="Helical" evidence="1">
    <location>
        <begin position="61"/>
        <end position="79"/>
    </location>
</feature>
<evidence type="ECO:0008006" key="4">
    <source>
        <dbReference type="Google" id="ProtNLM"/>
    </source>
</evidence>
<evidence type="ECO:0000313" key="2">
    <source>
        <dbReference type="EMBL" id="VDM19276.1"/>
    </source>
</evidence>
<accession>A0A3P7EHZ0</accession>
<feature type="transmembrane region" description="Helical" evidence="1">
    <location>
        <begin position="32"/>
        <end position="55"/>
    </location>
</feature>
<evidence type="ECO:0000256" key="1">
    <source>
        <dbReference type="SAM" id="Phobius"/>
    </source>
</evidence>
<protein>
    <recommendedName>
        <fullName evidence="4">MICOS complex subunit</fullName>
    </recommendedName>
</protein>
<evidence type="ECO:0000313" key="3">
    <source>
        <dbReference type="Proteomes" id="UP000274429"/>
    </source>
</evidence>
<keyword evidence="1" id="KW-0812">Transmembrane</keyword>
<sequence length="144" mass="16149">MPIYNSLIDENKEYVLEAKPDSRRRRKNPLDFWLKVQWVLYNFVFTFVTAIGKRVREDPVVLARAGFIMVCGLGGLVLGSRGFLRQITYGCLGAGVGTVMCYPSGSLKAMDYAWNSTTSKLIETSEVEDESCTLVDYQAISQMA</sequence>
<proteinExistence type="predicted"/>
<organism evidence="2 3">
    <name type="scientific">Hydatigena taeniaeformis</name>
    <name type="common">Feline tapeworm</name>
    <name type="synonym">Taenia taeniaeformis</name>
    <dbReference type="NCBI Taxonomy" id="6205"/>
    <lineage>
        <taxon>Eukaryota</taxon>
        <taxon>Metazoa</taxon>
        <taxon>Spiralia</taxon>
        <taxon>Lophotrochozoa</taxon>
        <taxon>Platyhelminthes</taxon>
        <taxon>Cestoda</taxon>
        <taxon>Eucestoda</taxon>
        <taxon>Cyclophyllidea</taxon>
        <taxon>Taeniidae</taxon>
        <taxon>Hydatigera</taxon>
    </lineage>
</organism>
<keyword evidence="1" id="KW-0472">Membrane</keyword>
<keyword evidence="1" id="KW-1133">Transmembrane helix</keyword>
<dbReference type="AlphaFoldDB" id="A0A3P7EHZ0"/>
<name>A0A3P7EHZ0_HYDTA</name>
<gene>
    <name evidence="2" type="ORF">TTAC_LOCUS2219</name>
</gene>